<evidence type="ECO:0000313" key="2">
    <source>
        <dbReference type="EMBL" id="RFU61979.1"/>
    </source>
</evidence>
<dbReference type="SMART" id="SM00873">
    <property type="entry name" value="B3_4"/>
    <property type="match status" value="1"/>
</dbReference>
<dbReference type="EMBL" id="QVTD01000011">
    <property type="protein sequence ID" value="RFU61979.1"/>
    <property type="molecule type" value="Genomic_DNA"/>
</dbReference>
<dbReference type="InterPro" id="IPR020825">
    <property type="entry name" value="Phe-tRNA_synthase-like_B3/B4"/>
</dbReference>
<sequence>MINDFRHFLEVKRLETYIDDALERKVPGFKAGIITYHNIKVGDSPQMVKGRLQLFQESIFFDLQEKELAEFKGIKEWRQVFKSAGTDPSRYRPSAEALYRRIKKQNYLPSVNSAIDLNNFFSLQYEVPIGIYNSDHISGDVKIKIGEAGEEYTGINSRINSMQNMIVSTDDAGPFGSPFVDSERTMVTEHTNNALQIIYLRPSITKEDGYKLTKSLMDMFLQIHGGEAACRVISNKD</sequence>
<gene>
    <name evidence="2" type="ORF">D0466_15405</name>
</gene>
<proteinExistence type="predicted"/>
<dbReference type="Proteomes" id="UP000262939">
    <property type="component" value="Unassembled WGS sequence"/>
</dbReference>
<feature type="domain" description="B3/B4 tRNA-binding" evidence="1">
    <location>
        <begin position="75"/>
        <end position="225"/>
    </location>
</feature>
<organism evidence="2 3">
    <name type="scientific">Peribacillus glennii</name>
    <dbReference type="NCBI Taxonomy" id="2303991"/>
    <lineage>
        <taxon>Bacteria</taxon>
        <taxon>Bacillati</taxon>
        <taxon>Bacillota</taxon>
        <taxon>Bacilli</taxon>
        <taxon>Bacillales</taxon>
        <taxon>Bacillaceae</taxon>
        <taxon>Peribacillus</taxon>
    </lineage>
</organism>
<evidence type="ECO:0000259" key="1">
    <source>
        <dbReference type="SMART" id="SM00873"/>
    </source>
</evidence>
<dbReference type="Gene3D" id="3.50.40.10">
    <property type="entry name" value="Phenylalanyl-trna Synthetase, Chain B, domain 3"/>
    <property type="match status" value="1"/>
</dbReference>
<dbReference type="PANTHER" id="PTHR39209">
    <property type="match status" value="1"/>
</dbReference>
<dbReference type="Pfam" id="PF03483">
    <property type="entry name" value="B3_4"/>
    <property type="match status" value="1"/>
</dbReference>
<accession>A0A372L9S5</accession>
<comment type="caution">
    <text evidence="2">The sequence shown here is derived from an EMBL/GenBank/DDBJ whole genome shotgun (WGS) entry which is preliminary data.</text>
</comment>
<reference evidence="2 3" key="1">
    <citation type="submission" date="2018-08" db="EMBL/GenBank/DDBJ databases">
        <title>Bacillus chawlae sp. nov., Bacillus glennii sp. nov., and Bacillus saganii sp. nov. Isolated from the Vehicle Assembly Building at Kennedy Space Center where the Viking Spacecraft were Assembled.</title>
        <authorList>
            <person name="Seuylemezian A."/>
            <person name="Vaishampayan P."/>
        </authorList>
    </citation>
    <scope>NUCLEOTIDE SEQUENCE [LARGE SCALE GENOMIC DNA]</scope>
    <source>
        <strain evidence="2 3">V44-8</strain>
    </source>
</reference>
<dbReference type="InterPro" id="IPR005146">
    <property type="entry name" value="B3/B4_tRNA-bd"/>
</dbReference>
<dbReference type="GO" id="GO:0004826">
    <property type="term" value="F:phenylalanine-tRNA ligase activity"/>
    <property type="evidence" value="ECO:0007669"/>
    <property type="project" value="InterPro"/>
</dbReference>
<dbReference type="OrthoDB" id="9789812at2"/>
<name>A0A372L9S5_9BACI</name>
<protein>
    <recommendedName>
        <fullName evidence="1">B3/B4 tRNA-binding domain-containing protein</fullName>
    </recommendedName>
</protein>
<dbReference type="PANTHER" id="PTHR39209:SF2">
    <property type="entry name" value="CYTOPLASMIC PROTEIN"/>
    <property type="match status" value="1"/>
</dbReference>
<evidence type="ECO:0000313" key="3">
    <source>
        <dbReference type="Proteomes" id="UP000262939"/>
    </source>
</evidence>
<dbReference type="GO" id="GO:0003723">
    <property type="term" value="F:RNA binding"/>
    <property type="evidence" value="ECO:0007669"/>
    <property type="project" value="InterPro"/>
</dbReference>
<dbReference type="AlphaFoldDB" id="A0A372L9S5"/>
<keyword evidence="3" id="KW-1185">Reference proteome</keyword>
<dbReference type="SUPFAM" id="SSF56037">
    <property type="entry name" value="PheT/TilS domain"/>
    <property type="match status" value="1"/>
</dbReference>